<proteinExistence type="predicted"/>
<keyword evidence="2" id="KW-1185">Reference proteome</keyword>
<comment type="caution">
    <text evidence="1">The sequence shown here is derived from an EMBL/GenBank/DDBJ whole genome shotgun (WGS) entry which is preliminary data.</text>
</comment>
<gene>
    <name evidence="1" type="ORF">BV22DRAFT_1132475</name>
</gene>
<reference evidence="1" key="1">
    <citation type="journal article" date="2021" name="New Phytol.">
        <title>Evolutionary innovations through gain and loss of genes in the ectomycorrhizal Boletales.</title>
        <authorList>
            <person name="Wu G."/>
            <person name="Miyauchi S."/>
            <person name="Morin E."/>
            <person name="Kuo A."/>
            <person name="Drula E."/>
            <person name="Varga T."/>
            <person name="Kohler A."/>
            <person name="Feng B."/>
            <person name="Cao Y."/>
            <person name="Lipzen A."/>
            <person name="Daum C."/>
            <person name="Hundley H."/>
            <person name="Pangilinan J."/>
            <person name="Johnson J."/>
            <person name="Barry K."/>
            <person name="LaButti K."/>
            <person name="Ng V."/>
            <person name="Ahrendt S."/>
            <person name="Min B."/>
            <person name="Choi I.G."/>
            <person name="Park H."/>
            <person name="Plett J.M."/>
            <person name="Magnuson J."/>
            <person name="Spatafora J.W."/>
            <person name="Nagy L.G."/>
            <person name="Henrissat B."/>
            <person name="Grigoriev I.V."/>
            <person name="Yang Z.L."/>
            <person name="Xu J."/>
            <person name="Martin F.M."/>
        </authorList>
    </citation>
    <scope>NUCLEOTIDE SEQUENCE</scope>
    <source>
        <strain evidence="1">KUC20120723A-06</strain>
    </source>
</reference>
<organism evidence="1 2">
    <name type="scientific">Leucogyrophana mollusca</name>
    <dbReference type="NCBI Taxonomy" id="85980"/>
    <lineage>
        <taxon>Eukaryota</taxon>
        <taxon>Fungi</taxon>
        <taxon>Dikarya</taxon>
        <taxon>Basidiomycota</taxon>
        <taxon>Agaricomycotina</taxon>
        <taxon>Agaricomycetes</taxon>
        <taxon>Agaricomycetidae</taxon>
        <taxon>Boletales</taxon>
        <taxon>Boletales incertae sedis</taxon>
        <taxon>Leucogyrophana</taxon>
    </lineage>
</organism>
<sequence>MSTEGVNEAQMWVARKVSYWASAALAVMIMDYALTFCDEIRCIWPKIRTSSYARTYMLARFNVYFSMRMASGTYTAPPLCKSWYSYQAVSIQIMMAVVDVLLMRRVYALFSGSYWILAILIALAAAQPSSMVASAVTSVPGVKYTQTCLIIRTHHSPIYFGATTLATHIVILLLTFWKFFLASGSQRSSLPSIIMRDTTISVMAICVILLFMMLCVLGVIDTTMSGNVTFYWLFCTLWISVGRIILNVQKLRLDEHSADRAQNSRGGFTTHITVLDDVYEPDLHDEITESVSNESRSALAASLDESQKDIGI</sequence>
<evidence type="ECO:0000313" key="2">
    <source>
        <dbReference type="Proteomes" id="UP000790709"/>
    </source>
</evidence>
<name>A0ACB8B6A3_9AGAM</name>
<dbReference type="EMBL" id="MU266537">
    <property type="protein sequence ID" value="KAH7921205.1"/>
    <property type="molecule type" value="Genomic_DNA"/>
</dbReference>
<evidence type="ECO:0000313" key="1">
    <source>
        <dbReference type="EMBL" id="KAH7921205.1"/>
    </source>
</evidence>
<dbReference type="Proteomes" id="UP000790709">
    <property type="component" value="Unassembled WGS sequence"/>
</dbReference>
<accession>A0ACB8B6A3</accession>
<protein>
    <submittedName>
        <fullName evidence="1">Uncharacterized protein</fullName>
    </submittedName>
</protein>